<dbReference type="OrthoDB" id="43236at2157"/>
<evidence type="ECO:0000256" key="6">
    <source>
        <dbReference type="ARBA" id="ARBA00022842"/>
    </source>
</evidence>
<dbReference type="Pfam" id="PF09827">
    <property type="entry name" value="CRISPR_Cas2"/>
    <property type="match status" value="1"/>
</dbReference>
<dbReference type="InterPro" id="IPR019199">
    <property type="entry name" value="Virulence_VapD/CRISPR_Cas2"/>
</dbReference>
<sequence>MVYIVVVYDMEADRTHKMLKFLRRYLTHVQNSVLEGDVTKGDLKKIRSGVDEILKSGESTIIYHVSSEKMVERTVFGDDPAADDQFL</sequence>
<evidence type="ECO:0000313" key="12">
    <source>
        <dbReference type="Proteomes" id="UP000324021"/>
    </source>
</evidence>
<dbReference type="EMBL" id="FMZP01000037">
    <property type="protein sequence ID" value="SDD65325.1"/>
    <property type="molecule type" value="Genomic_DNA"/>
</dbReference>
<keyword evidence="7 8" id="KW-0051">Antiviral defense</keyword>
<organism evidence="9 12">
    <name type="scientific">Natrinema hispanicum</name>
    <dbReference type="NCBI Taxonomy" id="392421"/>
    <lineage>
        <taxon>Archaea</taxon>
        <taxon>Methanobacteriati</taxon>
        <taxon>Methanobacteriota</taxon>
        <taxon>Stenosarchaea group</taxon>
        <taxon>Halobacteria</taxon>
        <taxon>Halobacteriales</taxon>
        <taxon>Natrialbaceae</taxon>
        <taxon>Natrinema</taxon>
    </lineage>
</organism>
<dbReference type="InterPro" id="IPR021127">
    <property type="entry name" value="CRISPR_associated_Cas2"/>
</dbReference>
<dbReference type="Gene3D" id="3.30.70.240">
    <property type="match status" value="1"/>
</dbReference>
<evidence type="ECO:0000313" key="9">
    <source>
        <dbReference type="EMBL" id="SDD65325.1"/>
    </source>
</evidence>
<evidence type="ECO:0000256" key="3">
    <source>
        <dbReference type="ARBA" id="ARBA00022723"/>
    </source>
</evidence>
<keyword evidence="6 8" id="KW-0460">Magnesium</keyword>
<evidence type="ECO:0000256" key="2">
    <source>
        <dbReference type="ARBA" id="ARBA00022722"/>
    </source>
</evidence>
<keyword evidence="5 8" id="KW-0378">Hydrolase</keyword>
<evidence type="ECO:0000256" key="1">
    <source>
        <dbReference type="ARBA" id="ARBA00001946"/>
    </source>
</evidence>
<protein>
    <recommendedName>
        <fullName evidence="8">CRISPR-associated endoribonuclease Cas2</fullName>
        <ecNumber evidence="8">3.1.-.-</ecNumber>
    </recommendedName>
</protein>
<name>A0A1G6WJU2_9EURY</name>
<dbReference type="AlphaFoldDB" id="A0A1G6WJU2"/>
<evidence type="ECO:0000313" key="10">
    <source>
        <dbReference type="EMBL" id="SEU11579.1"/>
    </source>
</evidence>
<dbReference type="GO" id="GO:0016787">
    <property type="term" value="F:hydrolase activity"/>
    <property type="evidence" value="ECO:0007669"/>
    <property type="project" value="UniProtKB-KW"/>
</dbReference>
<comment type="subunit">
    <text evidence="8">Homodimer, forms a heterotetramer with a Cas1 homodimer.</text>
</comment>
<keyword evidence="2 8" id="KW-0540">Nuclease</keyword>
<dbReference type="GO" id="GO:0043571">
    <property type="term" value="P:maintenance of CRISPR repeat elements"/>
    <property type="evidence" value="ECO:0007669"/>
    <property type="project" value="UniProtKB-UniRule"/>
</dbReference>
<comment type="similarity">
    <text evidence="8">Belongs to the CRISPR-associated endoribonuclease Cas2 protein family.</text>
</comment>
<dbReference type="NCBIfam" id="TIGR01573">
    <property type="entry name" value="cas2"/>
    <property type="match status" value="1"/>
</dbReference>
<keyword evidence="11" id="KW-1185">Reference proteome</keyword>
<feature type="binding site" evidence="8">
    <location>
        <position position="9"/>
    </location>
    <ligand>
        <name>Mg(2+)</name>
        <dbReference type="ChEBI" id="CHEBI:18420"/>
        <note>catalytic</note>
    </ligand>
</feature>
<evidence type="ECO:0000313" key="11">
    <source>
        <dbReference type="Proteomes" id="UP000199320"/>
    </source>
</evidence>
<evidence type="ECO:0000256" key="7">
    <source>
        <dbReference type="ARBA" id="ARBA00023118"/>
    </source>
</evidence>
<dbReference type="CDD" id="cd09725">
    <property type="entry name" value="Cas2_I_II_III"/>
    <property type="match status" value="1"/>
</dbReference>
<dbReference type="EC" id="3.1.-.-" evidence="8"/>
<evidence type="ECO:0000256" key="4">
    <source>
        <dbReference type="ARBA" id="ARBA00022759"/>
    </source>
</evidence>
<dbReference type="HAMAP" id="MF_01471">
    <property type="entry name" value="Cas2"/>
    <property type="match status" value="1"/>
</dbReference>
<reference evidence="10" key="1">
    <citation type="submission" date="2016-10" db="EMBL/GenBank/DDBJ databases">
        <authorList>
            <person name="de Groot N.N."/>
        </authorList>
    </citation>
    <scope>NUCLEOTIDE SEQUENCE [LARGE SCALE GENOMIC DNA]</scope>
    <source>
        <strain evidence="10">CDM_6</strain>
    </source>
</reference>
<comment type="function">
    <text evidence="8">CRISPR (clustered regularly interspaced short palindromic repeat), is an adaptive immune system that provides protection against mobile genetic elements (viruses, transposable elements and conjugative plasmids). CRISPR clusters contain sequences complementary to antecedent mobile elements and target invading nucleic acids. CRISPR clusters are transcribed and processed into CRISPR RNA (crRNA). Functions as a ssRNA-specific endoribonuclease. Involved in the integration of spacer DNA into the CRISPR cassette.</text>
</comment>
<dbReference type="RefSeq" id="WP_092935928.1">
    <property type="nucleotide sequence ID" value="NZ_FMZP01000037.1"/>
</dbReference>
<evidence type="ECO:0000256" key="8">
    <source>
        <dbReference type="HAMAP-Rule" id="MF_01471"/>
    </source>
</evidence>
<dbReference type="Proteomes" id="UP000324021">
    <property type="component" value="Unassembled WGS sequence"/>
</dbReference>
<proteinExistence type="inferred from homology"/>
<dbReference type="Proteomes" id="UP000199320">
    <property type="component" value="Unassembled WGS sequence"/>
</dbReference>
<dbReference type="PANTHER" id="PTHR34405">
    <property type="entry name" value="CRISPR-ASSOCIATED ENDORIBONUCLEASE CAS2"/>
    <property type="match status" value="1"/>
</dbReference>
<dbReference type="GO" id="GO:0004521">
    <property type="term" value="F:RNA endonuclease activity"/>
    <property type="evidence" value="ECO:0007669"/>
    <property type="project" value="InterPro"/>
</dbReference>
<evidence type="ECO:0000256" key="5">
    <source>
        <dbReference type="ARBA" id="ARBA00022801"/>
    </source>
</evidence>
<keyword evidence="3 8" id="KW-0479">Metal-binding</keyword>
<comment type="cofactor">
    <cofactor evidence="1 8">
        <name>Mg(2+)</name>
        <dbReference type="ChEBI" id="CHEBI:18420"/>
    </cofactor>
</comment>
<dbReference type="GO" id="GO:0046872">
    <property type="term" value="F:metal ion binding"/>
    <property type="evidence" value="ECO:0007669"/>
    <property type="project" value="UniProtKB-UniRule"/>
</dbReference>
<accession>A0A1G6WJU2</accession>
<dbReference type="GO" id="GO:0051607">
    <property type="term" value="P:defense response to virus"/>
    <property type="evidence" value="ECO:0007669"/>
    <property type="project" value="UniProtKB-UniRule"/>
</dbReference>
<dbReference type="SUPFAM" id="SSF143430">
    <property type="entry name" value="TTP0101/SSO1404-like"/>
    <property type="match status" value="1"/>
</dbReference>
<keyword evidence="4 8" id="KW-0255">Endonuclease</keyword>
<reference evidence="11 12" key="2">
    <citation type="submission" date="2016-10" db="EMBL/GenBank/DDBJ databases">
        <authorList>
            <person name="Varghese N."/>
            <person name="Submissions S."/>
        </authorList>
    </citation>
    <scope>NUCLEOTIDE SEQUENCE [LARGE SCALE GENOMIC DNA]</scope>
    <source>
        <strain evidence="9 12">CDM_1</strain>
        <strain evidence="11">CDM_6</strain>
    </source>
</reference>
<dbReference type="STRING" id="392421.SAMN04488694_15012"/>
<gene>
    <name evidence="8" type="primary">cas2</name>
    <name evidence="10" type="ORF">SAMN04488694_15012</name>
    <name evidence="9" type="ORF">SAMN05192552_103745</name>
</gene>
<dbReference type="EMBL" id="FOIC01000050">
    <property type="protein sequence ID" value="SEU11579.1"/>
    <property type="molecule type" value="Genomic_DNA"/>
</dbReference>